<sequence length="213" mass="24579">MKFLTLVAFFACAFLALADDDGKYRPEATTKIPLIVPVTTTLRPRGWTDPRWSDPRWAGHQGAQGWNNNNWNNNWNVNRYNSTWNDWNRGTGNWGNQWANRYNVDAQGRPITRHPDWRTIRLDEKVDVRGYQYVYETVGGILVEENGTFENIGLRHEGVRAVGSITITDRDGVTYKINYQSDSKEAYVPRGAREPERIPPSLTRLLALMETHK</sequence>
<reference evidence="3" key="2">
    <citation type="submission" date="2022-10" db="EMBL/GenBank/DDBJ databases">
        <authorList>
            <consortium name="ENA_rothamsted_submissions"/>
            <consortium name="culmorum"/>
            <person name="King R."/>
        </authorList>
    </citation>
    <scope>NUCLEOTIDE SEQUENCE</scope>
</reference>
<feature type="signal peptide" evidence="2">
    <location>
        <begin position="1"/>
        <end position="18"/>
    </location>
</feature>
<dbReference type="GO" id="GO:0042302">
    <property type="term" value="F:structural constituent of cuticle"/>
    <property type="evidence" value="ECO:0007669"/>
    <property type="project" value="UniProtKB-UniRule"/>
</dbReference>
<name>A0A9N9RFZ9_9DIPT</name>
<evidence type="ECO:0000256" key="2">
    <source>
        <dbReference type="SAM" id="SignalP"/>
    </source>
</evidence>
<evidence type="ECO:0000313" key="3">
    <source>
        <dbReference type="EMBL" id="CAG9797156.1"/>
    </source>
</evidence>
<evidence type="ECO:0000256" key="1">
    <source>
        <dbReference type="PROSITE-ProRule" id="PRU00497"/>
    </source>
</evidence>
<dbReference type="AlphaFoldDB" id="A0A9N9RFZ9"/>
<keyword evidence="1" id="KW-0193">Cuticle</keyword>
<protein>
    <submittedName>
        <fullName evidence="3">Uncharacterized protein</fullName>
    </submittedName>
</protein>
<feature type="chain" id="PRO_5040307007" evidence="2">
    <location>
        <begin position="19"/>
        <end position="213"/>
    </location>
</feature>
<dbReference type="OrthoDB" id="6379191at2759"/>
<evidence type="ECO:0000313" key="4">
    <source>
        <dbReference type="Proteomes" id="UP001153620"/>
    </source>
</evidence>
<dbReference type="Pfam" id="PF00379">
    <property type="entry name" value="Chitin_bind_4"/>
    <property type="match status" value="1"/>
</dbReference>
<proteinExistence type="predicted"/>
<gene>
    <name evidence="3" type="ORF">CHIRRI_LOCUS156</name>
</gene>
<organism evidence="3 4">
    <name type="scientific">Chironomus riparius</name>
    <dbReference type="NCBI Taxonomy" id="315576"/>
    <lineage>
        <taxon>Eukaryota</taxon>
        <taxon>Metazoa</taxon>
        <taxon>Ecdysozoa</taxon>
        <taxon>Arthropoda</taxon>
        <taxon>Hexapoda</taxon>
        <taxon>Insecta</taxon>
        <taxon>Pterygota</taxon>
        <taxon>Neoptera</taxon>
        <taxon>Endopterygota</taxon>
        <taxon>Diptera</taxon>
        <taxon>Nematocera</taxon>
        <taxon>Chironomoidea</taxon>
        <taxon>Chironomidae</taxon>
        <taxon>Chironominae</taxon>
        <taxon>Chironomus</taxon>
    </lineage>
</organism>
<accession>A0A9N9RFZ9</accession>
<dbReference type="PROSITE" id="PS51155">
    <property type="entry name" value="CHIT_BIND_RR_2"/>
    <property type="match status" value="1"/>
</dbReference>
<dbReference type="Proteomes" id="UP001153620">
    <property type="component" value="Chromosome 1"/>
</dbReference>
<dbReference type="InterPro" id="IPR000618">
    <property type="entry name" value="Insect_cuticle"/>
</dbReference>
<reference evidence="3" key="1">
    <citation type="submission" date="2022-01" db="EMBL/GenBank/DDBJ databases">
        <authorList>
            <person name="King R."/>
        </authorList>
    </citation>
    <scope>NUCLEOTIDE SEQUENCE</scope>
</reference>
<dbReference type="EMBL" id="OU895877">
    <property type="protein sequence ID" value="CAG9797156.1"/>
    <property type="molecule type" value="Genomic_DNA"/>
</dbReference>
<keyword evidence="2" id="KW-0732">Signal</keyword>
<keyword evidence="4" id="KW-1185">Reference proteome</keyword>